<accession>A0ABR2JBK3</accession>
<dbReference type="Proteomes" id="UP001390339">
    <property type="component" value="Unassembled WGS sequence"/>
</dbReference>
<dbReference type="EMBL" id="JAPCWZ010000003">
    <property type="protein sequence ID" value="KAK8874968.1"/>
    <property type="molecule type" value="Genomic_DNA"/>
</dbReference>
<gene>
    <name evidence="1" type="ORF">PGQ11_005482</name>
</gene>
<protein>
    <submittedName>
        <fullName evidence="1">Uncharacterized protein</fullName>
    </submittedName>
</protein>
<evidence type="ECO:0000313" key="1">
    <source>
        <dbReference type="EMBL" id="KAK8874968.1"/>
    </source>
</evidence>
<comment type="caution">
    <text evidence="1">The sequence shown here is derived from an EMBL/GenBank/DDBJ whole genome shotgun (WGS) entry which is preliminary data.</text>
</comment>
<reference evidence="1 2" key="1">
    <citation type="journal article" date="2024" name="IMA Fungus">
        <title>Apiospora arundinis, a panoply of carbohydrate-active enzymes and secondary metabolites.</title>
        <authorList>
            <person name="Sorensen T."/>
            <person name="Petersen C."/>
            <person name="Muurmann A.T."/>
            <person name="Christiansen J.V."/>
            <person name="Brundto M.L."/>
            <person name="Overgaard C.K."/>
            <person name="Boysen A.T."/>
            <person name="Wollenberg R.D."/>
            <person name="Larsen T.O."/>
            <person name="Sorensen J.L."/>
            <person name="Nielsen K.L."/>
            <person name="Sondergaard T.E."/>
        </authorList>
    </citation>
    <scope>NUCLEOTIDE SEQUENCE [LARGE SCALE GENOMIC DNA]</scope>
    <source>
        <strain evidence="1 2">AAU 773</strain>
    </source>
</reference>
<keyword evidence="2" id="KW-1185">Reference proteome</keyword>
<organism evidence="1 2">
    <name type="scientific">Apiospora arundinis</name>
    <dbReference type="NCBI Taxonomy" id="335852"/>
    <lineage>
        <taxon>Eukaryota</taxon>
        <taxon>Fungi</taxon>
        <taxon>Dikarya</taxon>
        <taxon>Ascomycota</taxon>
        <taxon>Pezizomycotina</taxon>
        <taxon>Sordariomycetes</taxon>
        <taxon>Xylariomycetidae</taxon>
        <taxon>Amphisphaeriales</taxon>
        <taxon>Apiosporaceae</taxon>
        <taxon>Apiospora</taxon>
    </lineage>
</organism>
<evidence type="ECO:0000313" key="2">
    <source>
        <dbReference type="Proteomes" id="UP001390339"/>
    </source>
</evidence>
<sequence>MAICRPPRSISPPSPVHLFHGILILGSGRKAPYVSIRILCALKWRCNSPGIHSVTRDNVVLRVKGTPLKGQLLKQEVCELIAKALEAPKPQNTYPTGPASWEIYQRVTGFLAPLRNWQSVSRKIEEPQDNSLELRMNARLGNCTGAREDGIFMMYNTTHYGQRHYGKATGQWTVPLDQLGHENNL</sequence>
<name>A0ABR2JBK3_9PEZI</name>
<proteinExistence type="predicted"/>